<gene>
    <name evidence="2" type="ORF">BRW62_01050</name>
</gene>
<evidence type="ECO:0000256" key="1">
    <source>
        <dbReference type="SAM" id="Coils"/>
    </source>
</evidence>
<reference evidence="2 3" key="1">
    <citation type="submission" date="2016-11" db="EMBL/GenBank/DDBJ databases">
        <title>Complete genome sequence of thermophilic cyanobacteria strain Synechococcus sp. PCC6715.</title>
        <authorList>
            <person name="Tang J."/>
            <person name="Daroch M."/>
            <person name="Liang Y."/>
            <person name="Jiang D."/>
            <person name="Shah M."/>
        </authorList>
    </citation>
    <scope>NUCLEOTIDE SEQUENCE [LARGE SCALE GENOMIC DNA]</scope>
    <source>
        <strain evidence="2 3">PCC 6715</strain>
    </source>
</reference>
<dbReference type="EMBL" id="CP018092">
    <property type="protein sequence ID" value="ATS17563.1"/>
    <property type="molecule type" value="Genomic_DNA"/>
</dbReference>
<reference evidence="3" key="2">
    <citation type="journal article" date="2022" name="Front. Microbiol.">
        <title>Comparative Genomic Analysis Revealed Distinct Molecular Components and Organization of CO2-Concentrating Mechanism in Thermophilic Cyanobacteria.</title>
        <authorList>
            <person name="Tang J."/>
            <person name="Zhou H."/>
            <person name="Yao D."/>
            <person name="Riaz S."/>
            <person name="You D."/>
            <person name="Klepacz-Smolka A."/>
            <person name="Daroch M."/>
        </authorList>
    </citation>
    <scope>NUCLEOTIDE SEQUENCE [LARGE SCALE GENOMIC DNA]</scope>
    <source>
        <strain evidence="3">PCC 6715</strain>
    </source>
</reference>
<dbReference type="RefSeq" id="WP_099797721.1">
    <property type="nucleotide sequence ID" value="NZ_CP018092.1"/>
</dbReference>
<dbReference type="AlphaFoldDB" id="A0A2D2PZA1"/>
<accession>A0A2D2PZA1</accession>
<evidence type="ECO:0000313" key="2">
    <source>
        <dbReference type="EMBL" id="ATS17563.1"/>
    </source>
</evidence>
<organism evidence="2 3">
    <name type="scientific">Parathermosynechococcus lividus PCC 6715</name>
    <dbReference type="NCBI Taxonomy" id="1917166"/>
    <lineage>
        <taxon>Bacteria</taxon>
        <taxon>Bacillati</taxon>
        <taxon>Cyanobacteriota</taxon>
        <taxon>Cyanophyceae</taxon>
        <taxon>Acaryochloridales</taxon>
        <taxon>Thermosynechococcaceae</taxon>
        <taxon>Parathermosynechococcus</taxon>
    </lineage>
</organism>
<keyword evidence="3" id="KW-1185">Reference proteome</keyword>
<proteinExistence type="predicted"/>
<sequence>MDNLSQRYLRLCQAYSQLAERYTKLDIDHMTLRERLVPFLMAFKYYKQMAEQLSAEKLAMQQEINDLRDRYQTLASQTGDVPVNAELLAALSEAEGQMALIEETLKEQDTDLDPNLLPMEKQLLEEYTAGVGDFQALLPHSSSRSEGAS</sequence>
<feature type="coiled-coil region" evidence="1">
    <location>
        <begin position="50"/>
        <end position="111"/>
    </location>
</feature>
<dbReference type="Proteomes" id="UP000231057">
    <property type="component" value="Chromosome"/>
</dbReference>
<keyword evidence="1" id="KW-0175">Coiled coil</keyword>
<evidence type="ECO:0000313" key="3">
    <source>
        <dbReference type="Proteomes" id="UP000231057"/>
    </source>
</evidence>
<protein>
    <submittedName>
        <fullName evidence="2">Uncharacterized protein</fullName>
    </submittedName>
</protein>
<dbReference type="OrthoDB" id="565019at2"/>
<dbReference type="KEGG" id="slw:BRW62_01050"/>
<name>A0A2D2PZA1_PARLV</name>